<proteinExistence type="predicted"/>
<reference evidence="2 3" key="1">
    <citation type="submission" date="2019-01" db="EMBL/GenBank/DDBJ databases">
        <title>Draft genome sequences of the type strains of six Macrococcus species.</title>
        <authorList>
            <person name="Mazhar S."/>
            <person name="Altermann E."/>
            <person name="Hill C."/>
            <person name="Mcauliffe O."/>
        </authorList>
    </citation>
    <scope>NUCLEOTIDE SEQUENCE [LARGE SCALE GENOMIC DNA]</scope>
    <source>
        <strain evidence="2 3">CCM4809</strain>
    </source>
</reference>
<organism evidence="2 3">
    <name type="scientific">Macrococcus hajekii</name>
    <dbReference type="NCBI Taxonomy" id="198482"/>
    <lineage>
        <taxon>Bacteria</taxon>
        <taxon>Bacillati</taxon>
        <taxon>Bacillota</taxon>
        <taxon>Bacilli</taxon>
        <taxon>Bacillales</taxon>
        <taxon>Staphylococcaceae</taxon>
        <taxon>Macrococcus</taxon>
    </lineage>
</organism>
<dbReference type="InterPro" id="IPR030395">
    <property type="entry name" value="GP_PDE_dom"/>
</dbReference>
<dbReference type="GO" id="GO:0006629">
    <property type="term" value="P:lipid metabolic process"/>
    <property type="evidence" value="ECO:0007669"/>
    <property type="project" value="InterPro"/>
</dbReference>
<dbReference type="Gene3D" id="3.20.20.190">
    <property type="entry name" value="Phosphatidylinositol (PI) phosphodiesterase"/>
    <property type="match status" value="1"/>
</dbReference>
<evidence type="ECO:0000313" key="3">
    <source>
        <dbReference type="Proteomes" id="UP000295328"/>
    </source>
</evidence>
<dbReference type="PANTHER" id="PTHR46211">
    <property type="entry name" value="GLYCEROPHOSPHORYL DIESTER PHOSPHODIESTERASE"/>
    <property type="match status" value="1"/>
</dbReference>
<protein>
    <recommendedName>
        <fullName evidence="1">GP-PDE domain-containing protein</fullName>
    </recommendedName>
</protein>
<dbReference type="EMBL" id="SCWE01000001">
    <property type="protein sequence ID" value="TDM02938.1"/>
    <property type="molecule type" value="Genomic_DNA"/>
</dbReference>
<dbReference type="PANTHER" id="PTHR46211:SF1">
    <property type="entry name" value="GLYCEROPHOSPHODIESTER PHOSPHODIESTERASE, CYTOPLASMIC"/>
    <property type="match status" value="1"/>
</dbReference>
<dbReference type="PROSITE" id="PS51704">
    <property type="entry name" value="GP_PDE"/>
    <property type="match status" value="1"/>
</dbReference>
<evidence type="ECO:0000259" key="1">
    <source>
        <dbReference type="PROSITE" id="PS51704"/>
    </source>
</evidence>
<dbReference type="OrthoDB" id="384721at2"/>
<dbReference type="GO" id="GO:0008081">
    <property type="term" value="F:phosphoric diester hydrolase activity"/>
    <property type="evidence" value="ECO:0007669"/>
    <property type="project" value="InterPro"/>
</dbReference>
<keyword evidence="3" id="KW-1185">Reference proteome</keyword>
<sequence>MKIIAHRGYRAKYTENTMTAFKKAIQAGADGIELDIHLSSDKELIVFHDNTFRRMARLDTAVNKMTTEQIKKVRLTKGLKSERVPLLKEVLSLLDGKDIMLNIEIKTLSDGYLEEKLVEELKRYDIKQLVISSFHAGSIRRVKELDRTIETALLYSKYIDQPWKLQSHFKFDAIHTDTNYTSKEYAALIQSHSIPVRIYTVNREKDLKYWLDSEVDALITDEVERAIALQKEK</sequence>
<dbReference type="SUPFAM" id="SSF51695">
    <property type="entry name" value="PLC-like phosphodiesterases"/>
    <property type="match status" value="1"/>
</dbReference>
<feature type="domain" description="GP-PDE" evidence="1">
    <location>
        <begin position="1"/>
        <end position="230"/>
    </location>
</feature>
<dbReference type="AlphaFoldDB" id="A0A4R6BMI4"/>
<dbReference type="Pfam" id="PF03009">
    <property type="entry name" value="GDPD"/>
    <property type="match status" value="1"/>
</dbReference>
<accession>A0A4R6BMI4</accession>
<name>A0A4R6BMI4_9STAP</name>
<dbReference type="InterPro" id="IPR017946">
    <property type="entry name" value="PLC-like_Pdiesterase_TIM-brl"/>
</dbReference>
<evidence type="ECO:0000313" key="2">
    <source>
        <dbReference type="EMBL" id="TDM02938.1"/>
    </source>
</evidence>
<comment type="caution">
    <text evidence="2">The sequence shown here is derived from an EMBL/GenBank/DDBJ whole genome shotgun (WGS) entry which is preliminary data.</text>
</comment>
<gene>
    <name evidence="2" type="ORF">ERX37_02295</name>
</gene>
<dbReference type="Proteomes" id="UP000295328">
    <property type="component" value="Unassembled WGS sequence"/>
</dbReference>
<dbReference type="RefSeq" id="WP_133429026.1">
    <property type="nucleotide sequence ID" value="NZ_BMCC01000002.1"/>
</dbReference>